<sequence>MRLEFKAREKSNPNQLVQPACHVPMTMLQKSNRNHRKLLRVTSYVLRFVANLRTKVAGTEPNLSHLSLEEITEAKHKRYKHIYKERFKQAKVSSKFNHQWVYSKTVVSGDVVEECANIELSARHPVFLPNDHCFSTLLVEECHRRVMHNGVKETLCEICSEHWIAKGRQFVKKIIAKCTTCKRYEGGTYQIPPQPSLPDFRVSDDFAFTRVGADFAGPVYAKPIFST</sequence>
<feature type="non-terminal residue" evidence="2">
    <location>
        <position position="227"/>
    </location>
</feature>
<accession>A0A6S7KA71</accession>
<dbReference type="Pfam" id="PF17921">
    <property type="entry name" value="Integrase_H2C2"/>
    <property type="match status" value="1"/>
</dbReference>
<dbReference type="PANTHER" id="PTHR47331">
    <property type="entry name" value="PHD-TYPE DOMAIN-CONTAINING PROTEIN"/>
    <property type="match status" value="1"/>
</dbReference>
<name>A0A6S7KA71_PARCT</name>
<proteinExistence type="predicted"/>
<evidence type="ECO:0000313" key="2">
    <source>
        <dbReference type="EMBL" id="CAB4041617.1"/>
    </source>
</evidence>
<dbReference type="EMBL" id="CACRXK020028609">
    <property type="protein sequence ID" value="CAB4041617.1"/>
    <property type="molecule type" value="Genomic_DNA"/>
</dbReference>
<evidence type="ECO:0000313" key="3">
    <source>
        <dbReference type="Proteomes" id="UP001152795"/>
    </source>
</evidence>
<dbReference type="AlphaFoldDB" id="A0A6S7KA71"/>
<dbReference type="Proteomes" id="UP001152795">
    <property type="component" value="Unassembled WGS sequence"/>
</dbReference>
<comment type="caution">
    <text evidence="2">The sequence shown here is derived from an EMBL/GenBank/DDBJ whole genome shotgun (WGS) entry which is preliminary data.</text>
</comment>
<gene>
    <name evidence="2" type="ORF">PACLA_8A032824</name>
</gene>
<keyword evidence="3" id="KW-1185">Reference proteome</keyword>
<reference evidence="2" key="1">
    <citation type="submission" date="2020-04" db="EMBL/GenBank/DDBJ databases">
        <authorList>
            <person name="Alioto T."/>
            <person name="Alioto T."/>
            <person name="Gomez Garrido J."/>
        </authorList>
    </citation>
    <scope>NUCLEOTIDE SEQUENCE</scope>
    <source>
        <strain evidence="2">A484AB</strain>
    </source>
</reference>
<dbReference type="InterPro" id="IPR041588">
    <property type="entry name" value="Integrase_H2C2"/>
</dbReference>
<feature type="domain" description="Integrase zinc-binding" evidence="1">
    <location>
        <begin position="136"/>
        <end position="184"/>
    </location>
</feature>
<dbReference type="OrthoDB" id="10049357at2759"/>
<evidence type="ECO:0000259" key="1">
    <source>
        <dbReference type="Pfam" id="PF17921"/>
    </source>
</evidence>
<organism evidence="2 3">
    <name type="scientific">Paramuricea clavata</name>
    <name type="common">Red gorgonian</name>
    <name type="synonym">Violescent sea-whip</name>
    <dbReference type="NCBI Taxonomy" id="317549"/>
    <lineage>
        <taxon>Eukaryota</taxon>
        <taxon>Metazoa</taxon>
        <taxon>Cnidaria</taxon>
        <taxon>Anthozoa</taxon>
        <taxon>Octocorallia</taxon>
        <taxon>Malacalcyonacea</taxon>
        <taxon>Plexauridae</taxon>
        <taxon>Paramuricea</taxon>
    </lineage>
</organism>
<protein>
    <recommendedName>
        <fullName evidence="1">Integrase zinc-binding domain-containing protein</fullName>
    </recommendedName>
</protein>